<gene>
    <name evidence="1" type="ORF">pf16_147</name>
</gene>
<evidence type="ECO:0000313" key="1">
    <source>
        <dbReference type="EMBL" id="AND75070.1"/>
    </source>
</evidence>
<dbReference type="EMBL" id="KU873925">
    <property type="protein sequence ID" value="AND75070.1"/>
    <property type="molecule type" value="Genomic_DNA"/>
</dbReference>
<accession>A0A1S5R637</accession>
<name>A0A1S5R637_9CAUD</name>
<organism evidence="1 2">
    <name type="scientific">Pseudomonas phage pf16</name>
    <dbReference type="NCBI Taxonomy" id="1815630"/>
    <lineage>
        <taxon>Viruses</taxon>
        <taxon>Duplodnaviria</taxon>
        <taxon>Heunggongvirae</taxon>
        <taxon>Uroviricota</taxon>
        <taxon>Caudoviricetes</taxon>
        <taxon>Chakrabartyvirus</taxon>
        <taxon>Chakrabartyvirus pf16</taxon>
    </lineage>
</organism>
<sequence>MKGLEVYKTHLGMALHFNHKVAYDGWQYNFAGRVTPEKFEADTRLKYMCAKLENDFPTKVDQIKLMYPAWSLLKYVKNCNAGILRRHYNAFMKEMDDVVPYYSRNLDHMIEHQEVKDVNCLLRCDSLLPNICQWQINGRVPREFVILLSLVIPELLNSCVSKEPMVFDNWKSKILFDKKFWSLYLSQPVLKELLGITVAKFQSISKTGNKTSN</sequence>
<dbReference type="Proteomes" id="UP000225821">
    <property type="component" value="Segment"/>
</dbReference>
<dbReference type="Gene3D" id="1.10.8.60">
    <property type="match status" value="1"/>
</dbReference>
<protein>
    <submittedName>
        <fullName evidence="1">Uncharacterized protein</fullName>
    </submittedName>
</protein>
<proteinExistence type="predicted"/>
<keyword evidence="2" id="KW-1185">Reference proteome</keyword>
<dbReference type="SUPFAM" id="SSF48493">
    <property type="entry name" value="gene 59 helicase assembly protein"/>
    <property type="match status" value="1"/>
</dbReference>
<reference evidence="1 2" key="1">
    <citation type="submission" date="2016-03" db="EMBL/GenBank/DDBJ databases">
        <title>Characterisation of pf16 and phiPMW: Two novel phages infecting Pseudomonas putida PpG1.</title>
        <authorList>
            <person name="Magill D.J."/>
            <person name="Krylov V.N."/>
            <person name="Shaburova O.V."/>
            <person name="Allen C.C.R."/>
            <person name="McGrath J.W."/>
            <person name="Quinn J.P."/>
            <person name="Kulakov L.A."/>
        </authorList>
    </citation>
    <scope>NUCLEOTIDE SEQUENCE [LARGE SCALE GENOMIC DNA]</scope>
</reference>
<evidence type="ECO:0000313" key="2">
    <source>
        <dbReference type="Proteomes" id="UP000225821"/>
    </source>
</evidence>
<dbReference type="InterPro" id="IPR023197">
    <property type="entry name" value="Phage_T4_Gp59_dom_sf"/>
</dbReference>